<dbReference type="Proteomes" id="UP000887560">
    <property type="component" value="Unplaced"/>
</dbReference>
<evidence type="ECO:0000256" key="1">
    <source>
        <dbReference type="SAM" id="MobiDB-lite"/>
    </source>
</evidence>
<sequence length="74" mass="8529">MVQSQQQKQKPLVGEQPNNNTNNSETAPLGEDKYQQSKTQIKQPLTCINENIPQKEMTTIQRPETIKVIILYIF</sequence>
<evidence type="ECO:0000313" key="2">
    <source>
        <dbReference type="Proteomes" id="UP000887560"/>
    </source>
</evidence>
<protein>
    <submittedName>
        <fullName evidence="3">Uncharacterized protein</fullName>
    </submittedName>
</protein>
<name>A0A915NGZ7_9BILA</name>
<feature type="compositionally biased region" description="Polar residues" evidence="1">
    <location>
        <begin position="16"/>
        <end position="26"/>
    </location>
</feature>
<feature type="region of interest" description="Disordered" evidence="1">
    <location>
        <begin position="1"/>
        <end position="40"/>
    </location>
</feature>
<dbReference type="AlphaFoldDB" id="A0A915NGZ7"/>
<proteinExistence type="predicted"/>
<organism evidence="2 3">
    <name type="scientific">Meloidogyne floridensis</name>
    <dbReference type="NCBI Taxonomy" id="298350"/>
    <lineage>
        <taxon>Eukaryota</taxon>
        <taxon>Metazoa</taxon>
        <taxon>Ecdysozoa</taxon>
        <taxon>Nematoda</taxon>
        <taxon>Chromadorea</taxon>
        <taxon>Rhabditida</taxon>
        <taxon>Tylenchina</taxon>
        <taxon>Tylenchomorpha</taxon>
        <taxon>Tylenchoidea</taxon>
        <taxon>Meloidogynidae</taxon>
        <taxon>Meloidogyninae</taxon>
        <taxon>Meloidogyne</taxon>
    </lineage>
</organism>
<evidence type="ECO:0000313" key="3">
    <source>
        <dbReference type="WBParaSite" id="scf7180000416984.g824"/>
    </source>
</evidence>
<reference evidence="3" key="1">
    <citation type="submission" date="2022-11" db="UniProtKB">
        <authorList>
            <consortium name="WormBaseParasite"/>
        </authorList>
    </citation>
    <scope>IDENTIFICATION</scope>
</reference>
<keyword evidence="2" id="KW-1185">Reference proteome</keyword>
<accession>A0A915NGZ7</accession>
<dbReference type="WBParaSite" id="scf7180000416984.g824">
    <property type="protein sequence ID" value="scf7180000416984.g824"/>
    <property type="gene ID" value="scf7180000416984.g824"/>
</dbReference>